<evidence type="ECO:0000313" key="2">
    <source>
        <dbReference type="EMBL" id="KAK0753787.1"/>
    </source>
</evidence>
<feature type="compositionally biased region" description="Basic and acidic residues" evidence="1">
    <location>
        <begin position="37"/>
        <end position="46"/>
    </location>
</feature>
<accession>A0AA40FA10</accession>
<gene>
    <name evidence="2" type="ORF">B0T18DRAFT_442311</name>
</gene>
<dbReference type="EMBL" id="JAUKUD010000001">
    <property type="protein sequence ID" value="KAK0753787.1"/>
    <property type="molecule type" value="Genomic_DNA"/>
</dbReference>
<feature type="region of interest" description="Disordered" evidence="1">
    <location>
        <begin position="1"/>
        <end position="49"/>
    </location>
</feature>
<name>A0AA40FA10_9PEZI</name>
<evidence type="ECO:0000313" key="3">
    <source>
        <dbReference type="Proteomes" id="UP001172155"/>
    </source>
</evidence>
<sequence>MLLATTRRSIELLRGEQPKGRGKYCDQEESDEEGEELIPRTGEKRQLGSVADPWGVQAAMAKRQKPNPVIPKQEPINNRPYFQFACNSVNGYPEVDDNNSHIGHFDFDDTKLSTKDQFSLPFYYGDDAPPQPLTLYKTSDTPPDDHKPLE</sequence>
<feature type="compositionally biased region" description="Acidic residues" evidence="1">
    <location>
        <begin position="27"/>
        <end position="36"/>
    </location>
</feature>
<dbReference type="Proteomes" id="UP001172155">
    <property type="component" value="Unassembled WGS sequence"/>
</dbReference>
<comment type="caution">
    <text evidence="2">The sequence shown here is derived from an EMBL/GenBank/DDBJ whole genome shotgun (WGS) entry which is preliminary data.</text>
</comment>
<feature type="compositionally biased region" description="Basic and acidic residues" evidence="1">
    <location>
        <begin position="8"/>
        <end position="26"/>
    </location>
</feature>
<keyword evidence="3" id="KW-1185">Reference proteome</keyword>
<feature type="region of interest" description="Disordered" evidence="1">
    <location>
        <begin position="123"/>
        <end position="150"/>
    </location>
</feature>
<proteinExistence type="predicted"/>
<reference evidence="2" key="1">
    <citation type="submission" date="2023-06" db="EMBL/GenBank/DDBJ databases">
        <title>Genome-scale phylogeny and comparative genomics of the fungal order Sordariales.</title>
        <authorList>
            <consortium name="Lawrence Berkeley National Laboratory"/>
            <person name="Hensen N."/>
            <person name="Bonometti L."/>
            <person name="Westerberg I."/>
            <person name="Brannstrom I.O."/>
            <person name="Guillou S."/>
            <person name="Cros-Aarteil S."/>
            <person name="Calhoun S."/>
            <person name="Haridas S."/>
            <person name="Kuo A."/>
            <person name="Mondo S."/>
            <person name="Pangilinan J."/>
            <person name="Riley R."/>
            <person name="LaButti K."/>
            <person name="Andreopoulos B."/>
            <person name="Lipzen A."/>
            <person name="Chen C."/>
            <person name="Yanf M."/>
            <person name="Daum C."/>
            <person name="Ng V."/>
            <person name="Clum A."/>
            <person name="Steindorff A."/>
            <person name="Ohm R."/>
            <person name="Martin F."/>
            <person name="Silar P."/>
            <person name="Natvig D."/>
            <person name="Lalanne C."/>
            <person name="Gautier V."/>
            <person name="Ament-velasquez S.L."/>
            <person name="Kruys A."/>
            <person name="Hutchinson M.I."/>
            <person name="Powell A.J."/>
            <person name="Barry K."/>
            <person name="Miller A.N."/>
            <person name="Grigoriev I.V."/>
            <person name="Debuchy R."/>
            <person name="Gladieux P."/>
            <person name="Thoren M.H."/>
            <person name="Johannesson H."/>
        </authorList>
    </citation>
    <scope>NUCLEOTIDE SEQUENCE</scope>
    <source>
        <strain evidence="2">SMH3187-1</strain>
    </source>
</reference>
<protein>
    <submittedName>
        <fullName evidence="2">Uncharacterized protein</fullName>
    </submittedName>
</protein>
<evidence type="ECO:0000256" key="1">
    <source>
        <dbReference type="SAM" id="MobiDB-lite"/>
    </source>
</evidence>
<dbReference type="AlphaFoldDB" id="A0AA40FA10"/>
<organism evidence="2 3">
    <name type="scientific">Schizothecium vesticola</name>
    <dbReference type="NCBI Taxonomy" id="314040"/>
    <lineage>
        <taxon>Eukaryota</taxon>
        <taxon>Fungi</taxon>
        <taxon>Dikarya</taxon>
        <taxon>Ascomycota</taxon>
        <taxon>Pezizomycotina</taxon>
        <taxon>Sordariomycetes</taxon>
        <taxon>Sordariomycetidae</taxon>
        <taxon>Sordariales</taxon>
        <taxon>Schizotheciaceae</taxon>
        <taxon>Schizothecium</taxon>
    </lineage>
</organism>